<keyword evidence="7" id="KW-1185">Reference proteome</keyword>
<reference evidence="7" key="1">
    <citation type="journal article" date="2019" name="Int. J. Syst. Evol. Microbiol.">
        <title>The Global Catalogue of Microorganisms (GCM) 10K type strain sequencing project: providing services to taxonomists for standard genome sequencing and annotation.</title>
        <authorList>
            <consortium name="The Broad Institute Genomics Platform"/>
            <consortium name="The Broad Institute Genome Sequencing Center for Infectious Disease"/>
            <person name="Wu L."/>
            <person name="Ma J."/>
        </authorList>
    </citation>
    <scope>NUCLEOTIDE SEQUENCE [LARGE SCALE GENOMIC DNA]</scope>
    <source>
        <strain evidence="7">JCM 14545</strain>
    </source>
</reference>
<proteinExistence type="inferred from homology"/>
<evidence type="ECO:0000256" key="5">
    <source>
        <dbReference type="SAM" id="MobiDB-lite"/>
    </source>
</evidence>
<dbReference type="Proteomes" id="UP001501116">
    <property type="component" value="Unassembled WGS sequence"/>
</dbReference>
<comment type="subcellular location">
    <subcellularLocation>
        <location evidence="1">Cytoplasm</location>
    </subcellularLocation>
</comment>
<comment type="caution">
    <text evidence="6">The sequence shown here is derived from an EMBL/GenBank/DDBJ whole genome shotgun (WGS) entry which is preliminary data.</text>
</comment>
<keyword evidence="4" id="KW-0143">Chaperone</keyword>
<evidence type="ECO:0000256" key="4">
    <source>
        <dbReference type="ARBA" id="ARBA00023186"/>
    </source>
</evidence>
<gene>
    <name evidence="6" type="ORF">GCM10009754_22460</name>
</gene>
<organism evidence="6 7">
    <name type="scientific">Amycolatopsis minnesotensis</name>
    <dbReference type="NCBI Taxonomy" id="337894"/>
    <lineage>
        <taxon>Bacteria</taxon>
        <taxon>Bacillati</taxon>
        <taxon>Actinomycetota</taxon>
        <taxon>Actinomycetes</taxon>
        <taxon>Pseudonocardiales</taxon>
        <taxon>Pseudonocardiaceae</taxon>
        <taxon>Amycolatopsis</taxon>
    </lineage>
</organism>
<feature type="region of interest" description="Disordered" evidence="5">
    <location>
        <begin position="144"/>
        <end position="174"/>
    </location>
</feature>
<keyword evidence="3" id="KW-0963">Cytoplasm</keyword>
<dbReference type="EMBL" id="BAAANN010000007">
    <property type="protein sequence ID" value="GAA1952845.1"/>
    <property type="molecule type" value="Genomic_DNA"/>
</dbReference>
<evidence type="ECO:0000256" key="3">
    <source>
        <dbReference type="ARBA" id="ARBA00022490"/>
    </source>
</evidence>
<evidence type="ECO:0000313" key="7">
    <source>
        <dbReference type="Proteomes" id="UP001501116"/>
    </source>
</evidence>
<accession>A0ABP5BWK3</accession>
<sequence>MGMAYTFSLSLAAVDMLLEQGRLGRAPVPFAVPHIGTSAEQRAQVRAAVYRDLEARGLMAGGRLDRGVEQALRTFVSPPVSISAAAQLDDGTPLFARAASDGEYAVVVRQDENMLVFTEARPTGIVPMIVDFLPLTPAAPGQSVTVAKPAKRKRSSYGGDEGYNPFSGVAAPRSHSTTQLRMVERIFEKPRKRVGQFTAFVRDQRGHAADLSPIAWFDTEAGRYLMTIRDGSDGQTWITYAPADNARIAQQLHEQLEGTF</sequence>
<evidence type="ECO:0000313" key="6">
    <source>
        <dbReference type="EMBL" id="GAA1952845.1"/>
    </source>
</evidence>
<dbReference type="Pfam" id="PF14011">
    <property type="entry name" value="ESX-1_EspG"/>
    <property type="match status" value="1"/>
</dbReference>
<dbReference type="InterPro" id="IPR025734">
    <property type="entry name" value="EspG"/>
</dbReference>
<name>A0ABP5BWK3_9PSEU</name>
<evidence type="ECO:0000256" key="1">
    <source>
        <dbReference type="ARBA" id="ARBA00004496"/>
    </source>
</evidence>
<evidence type="ECO:0000256" key="2">
    <source>
        <dbReference type="ARBA" id="ARBA00006411"/>
    </source>
</evidence>
<comment type="similarity">
    <text evidence="2">Belongs to the EspG family.</text>
</comment>
<protein>
    <submittedName>
        <fullName evidence="6">ESX secretion-associated protein EspG</fullName>
    </submittedName>
</protein>